<gene>
    <name evidence="1" type="ORF">COY32_03285</name>
</gene>
<reference evidence="2" key="1">
    <citation type="submission" date="2017-09" db="EMBL/GenBank/DDBJ databases">
        <title>Depth-based differentiation of microbial function through sediment-hosted aquifers and enrichment of novel symbionts in the deep terrestrial subsurface.</title>
        <authorList>
            <person name="Probst A.J."/>
            <person name="Ladd B."/>
            <person name="Jarett J.K."/>
            <person name="Geller-Mcgrath D.E."/>
            <person name="Sieber C.M.K."/>
            <person name="Emerson J.B."/>
            <person name="Anantharaman K."/>
            <person name="Thomas B.C."/>
            <person name="Malmstrom R."/>
            <person name="Stieglmeier M."/>
            <person name="Klingl A."/>
            <person name="Woyke T."/>
            <person name="Ryan C.M."/>
            <person name="Banfield J.F."/>
        </authorList>
    </citation>
    <scope>NUCLEOTIDE SEQUENCE [LARGE SCALE GENOMIC DNA]</scope>
</reference>
<organism evidence="1 2">
    <name type="scientific">candidate division WWE3 bacterium CG_4_10_14_0_2_um_filter_41_14</name>
    <dbReference type="NCBI Taxonomy" id="1975072"/>
    <lineage>
        <taxon>Bacteria</taxon>
        <taxon>Katanobacteria</taxon>
    </lineage>
</organism>
<comment type="caution">
    <text evidence="1">The sequence shown here is derived from an EMBL/GenBank/DDBJ whole genome shotgun (WGS) entry which is preliminary data.</text>
</comment>
<evidence type="ECO:0000313" key="1">
    <source>
        <dbReference type="EMBL" id="PIZ46432.1"/>
    </source>
</evidence>
<accession>A0A2M7TJS2</accession>
<dbReference type="EMBL" id="PFNL01000099">
    <property type="protein sequence ID" value="PIZ46432.1"/>
    <property type="molecule type" value="Genomic_DNA"/>
</dbReference>
<dbReference type="AlphaFoldDB" id="A0A2M7TJS2"/>
<name>A0A2M7TJS2_UNCKA</name>
<sequence length="117" mass="13554">MVLYILALFAGQLIFAVGLWVWTNNRCPYIRHHIIYIGELDGPRLQATKAPKGTHLYMCEACGAEIYVDRPILDDPKPFDYDLAREIKANLPQQPAWQDRLSSQIRLWSLRLRKGTE</sequence>
<dbReference type="Proteomes" id="UP000228920">
    <property type="component" value="Unassembled WGS sequence"/>
</dbReference>
<proteinExistence type="predicted"/>
<protein>
    <submittedName>
        <fullName evidence="1">Uncharacterized protein</fullName>
    </submittedName>
</protein>
<evidence type="ECO:0000313" key="2">
    <source>
        <dbReference type="Proteomes" id="UP000228920"/>
    </source>
</evidence>